<accession>A0ACB9K2P1</accession>
<keyword evidence="2" id="KW-1185">Reference proteome</keyword>
<reference evidence="1 2" key="2">
    <citation type="journal article" date="2022" name="Mol. Ecol. Resour.">
        <title>The genomes of chicory, endive, great burdock and yacon provide insights into Asteraceae paleo-polyploidization history and plant inulin production.</title>
        <authorList>
            <person name="Fan W."/>
            <person name="Wang S."/>
            <person name="Wang H."/>
            <person name="Wang A."/>
            <person name="Jiang F."/>
            <person name="Liu H."/>
            <person name="Zhao H."/>
            <person name="Xu D."/>
            <person name="Zhang Y."/>
        </authorList>
    </citation>
    <scope>NUCLEOTIDE SEQUENCE [LARGE SCALE GENOMIC DNA]</scope>
    <source>
        <strain evidence="2">cv. Yunnan</strain>
        <tissue evidence="1">Leaves</tissue>
    </source>
</reference>
<protein>
    <submittedName>
        <fullName evidence="1">Uncharacterized protein</fullName>
    </submittedName>
</protein>
<name>A0ACB9K2P1_9ASTR</name>
<evidence type="ECO:0000313" key="2">
    <source>
        <dbReference type="Proteomes" id="UP001056120"/>
    </source>
</evidence>
<dbReference type="EMBL" id="CM042018">
    <property type="protein sequence ID" value="KAI3826465.1"/>
    <property type="molecule type" value="Genomic_DNA"/>
</dbReference>
<reference evidence="2" key="1">
    <citation type="journal article" date="2022" name="Mol. Ecol. Resour.">
        <title>The genomes of chicory, endive, great burdock and yacon provide insights into Asteraceae palaeo-polyploidization history and plant inulin production.</title>
        <authorList>
            <person name="Fan W."/>
            <person name="Wang S."/>
            <person name="Wang H."/>
            <person name="Wang A."/>
            <person name="Jiang F."/>
            <person name="Liu H."/>
            <person name="Zhao H."/>
            <person name="Xu D."/>
            <person name="Zhang Y."/>
        </authorList>
    </citation>
    <scope>NUCLEOTIDE SEQUENCE [LARGE SCALE GENOMIC DNA]</scope>
    <source>
        <strain evidence="2">cv. Yunnan</strain>
    </source>
</reference>
<comment type="caution">
    <text evidence="1">The sequence shown here is derived from an EMBL/GenBank/DDBJ whole genome shotgun (WGS) entry which is preliminary data.</text>
</comment>
<organism evidence="1 2">
    <name type="scientific">Smallanthus sonchifolius</name>
    <dbReference type="NCBI Taxonomy" id="185202"/>
    <lineage>
        <taxon>Eukaryota</taxon>
        <taxon>Viridiplantae</taxon>
        <taxon>Streptophyta</taxon>
        <taxon>Embryophyta</taxon>
        <taxon>Tracheophyta</taxon>
        <taxon>Spermatophyta</taxon>
        <taxon>Magnoliopsida</taxon>
        <taxon>eudicotyledons</taxon>
        <taxon>Gunneridae</taxon>
        <taxon>Pentapetalae</taxon>
        <taxon>asterids</taxon>
        <taxon>campanulids</taxon>
        <taxon>Asterales</taxon>
        <taxon>Asteraceae</taxon>
        <taxon>Asteroideae</taxon>
        <taxon>Heliantheae alliance</taxon>
        <taxon>Millerieae</taxon>
        <taxon>Smallanthus</taxon>
    </lineage>
</organism>
<dbReference type="Proteomes" id="UP001056120">
    <property type="component" value="Linkage Group LG01"/>
</dbReference>
<evidence type="ECO:0000313" key="1">
    <source>
        <dbReference type="EMBL" id="KAI3826465.1"/>
    </source>
</evidence>
<proteinExistence type="predicted"/>
<sequence length="85" mass="10003">MLNRFVTMKADEKKKPIERRSLRMPRSKERHPAQQVPMEEDYHLFLSLVDEYGDCEGEVSPATAARKWPVRKWSGKEEEGQQVDD</sequence>
<gene>
    <name evidence="1" type="ORF">L1987_00513</name>
</gene>